<feature type="non-terminal residue" evidence="6">
    <location>
        <position position="292"/>
    </location>
</feature>
<dbReference type="PANTHER" id="PTHR11113">
    <property type="entry name" value="N-ACETYLGLUCOSAMINE-6-PHOSPHATE DEACETYLASE"/>
    <property type="match status" value="1"/>
</dbReference>
<dbReference type="SUPFAM" id="SSF51338">
    <property type="entry name" value="Composite domain of metallo-dependent hydrolases"/>
    <property type="match status" value="1"/>
</dbReference>
<evidence type="ECO:0000259" key="5">
    <source>
        <dbReference type="Pfam" id="PF01979"/>
    </source>
</evidence>
<dbReference type="Gene3D" id="3.20.20.140">
    <property type="entry name" value="Metal-dependent hydrolases"/>
    <property type="match status" value="1"/>
</dbReference>
<evidence type="ECO:0000256" key="4">
    <source>
        <dbReference type="ARBA" id="ARBA00023277"/>
    </source>
</evidence>
<organism evidence="6 7">
    <name type="scientific">Oenococcus alcoholitolerans</name>
    <dbReference type="NCBI Taxonomy" id="931074"/>
    <lineage>
        <taxon>Bacteria</taxon>
        <taxon>Bacillati</taxon>
        <taxon>Bacillota</taxon>
        <taxon>Bacilli</taxon>
        <taxon>Lactobacillales</taxon>
        <taxon>Lactobacillaceae</taxon>
        <taxon>Oenococcus</taxon>
    </lineage>
</organism>
<comment type="similarity">
    <text evidence="1">Belongs to the metallo-dependent hydrolases superfamily. NagA family.</text>
</comment>
<dbReference type="InterPro" id="IPR006680">
    <property type="entry name" value="Amidohydro-rel"/>
</dbReference>
<dbReference type="NCBIfam" id="TIGR00221">
    <property type="entry name" value="nagA"/>
    <property type="match status" value="1"/>
</dbReference>
<dbReference type="Pfam" id="PF01979">
    <property type="entry name" value="Amidohydro_1"/>
    <property type="match status" value="1"/>
</dbReference>
<dbReference type="InterPro" id="IPR011059">
    <property type="entry name" value="Metal-dep_hydrolase_composite"/>
</dbReference>
<reference evidence="6 7" key="1">
    <citation type="journal article" date="2014" name="Antonie Van Leeuwenhoek">
        <title>Oenococcus alcoholitolerans sp. nov., a lactic acid bacteria isolated from cachaca and ethanol fermentation processes.</title>
        <authorList>
            <person name="Badotti F."/>
            <person name="Moreira A.P."/>
            <person name="Tonon L.A."/>
            <person name="de Lucena B.T."/>
            <person name="Gomes Fde C."/>
            <person name="Kruger R."/>
            <person name="Thompson C.C."/>
            <person name="de Morais M.A.Jr."/>
            <person name="Rosa C.A."/>
            <person name="Thompson F.L."/>
        </authorList>
    </citation>
    <scope>NUCLEOTIDE SEQUENCE [LARGE SCALE GENOMIC DNA]</scope>
    <source>
        <strain evidence="6 7">UFRJ-M7.2.18</strain>
    </source>
</reference>
<accession>A0ABR4XPD6</accession>
<name>A0ABR4XPD6_9LACO</name>
<dbReference type="InterPro" id="IPR003764">
    <property type="entry name" value="GlcNAc_6-P_deAcase"/>
</dbReference>
<evidence type="ECO:0000256" key="3">
    <source>
        <dbReference type="ARBA" id="ARBA00022801"/>
    </source>
</evidence>
<dbReference type="Proteomes" id="UP000030023">
    <property type="component" value="Unassembled WGS sequence"/>
</dbReference>
<sequence>MARIIKNIKIYSGADVIENGYLRFSDKIEAIGKMDDFHAQDGDQEITYEQKAFIVPGFIDVHTHGGYGFDTMDADPAAMDIFSEHLRHEGITSFFPTTITQTKIKIEKALRAVKVSYRNNPMVAGVHLEGPFINPEMNGAQPKEFVLRADAGLLKSWQIASGGSIKLVTYAPEKADSAFESSVHNMGVVLSAGHSDQSYFKMNRGQTLASHVTHLYNRQSQLQGREPGVSGYALLTPPVMTEIISDGIHVAPEMLSLAYKLKGAGSLELVTDSMRAKDKGNEVSELGGQKLL</sequence>
<feature type="domain" description="Amidohydrolase-related" evidence="5">
    <location>
        <begin position="53"/>
        <end position="265"/>
    </location>
</feature>
<dbReference type="InterPro" id="IPR032466">
    <property type="entry name" value="Metal_Hydrolase"/>
</dbReference>
<comment type="caution">
    <text evidence="6">The sequence shown here is derived from an EMBL/GenBank/DDBJ whole genome shotgun (WGS) entry which is preliminary data.</text>
</comment>
<keyword evidence="3" id="KW-0378">Hydrolase</keyword>
<dbReference type="SUPFAM" id="SSF51556">
    <property type="entry name" value="Metallo-dependent hydrolases"/>
    <property type="match status" value="1"/>
</dbReference>
<evidence type="ECO:0000256" key="1">
    <source>
        <dbReference type="ARBA" id="ARBA00010716"/>
    </source>
</evidence>
<dbReference type="PANTHER" id="PTHR11113:SF14">
    <property type="entry name" value="N-ACETYLGLUCOSAMINE-6-PHOSPHATE DEACETYLASE"/>
    <property type="match status" value="1"/>
</dbReference>
<keyword evidence="2" id="KW-0479">Metal-binding</keyword>
<proteinExistence type="inferred from homology"/>
<gene>
    <name evidence="6" type="ORF">Q757_08045</name>
</gene>
<dbReference type="EMBL" id="AXCV01000436">
    <property type="protein sequence ID" value="KGO26320.1"/>
    <property type="molecule type" value="Genomic_DNA"/>
</dbReference>
<keyword evidence="7" id="KW-1185">Reference proteome</keyword>
<protein>
    <submittedName>
        <fullName evidence="6">N-acetylglucosamine-6-phosphate deacetylase</fullName>
    </submittedName>
</protein>
<evidence type="ECO:0000313" key="7">
    <source>
        <dbReference type="Proteomes" id="UP000030023"/>
    </source>
</evidence>
<evidence type="ECO:0000313" key="6">
    <source>
        <dbReference type="EMBL" id="KGO26320.1"/>
    </source>
</evidence>
<keyword evidence="4" id="KW-0119">Carbohydrate metabolism</keyword>
<evidence type="ECO:0000256" key="2">
    <source>
        <dbReference type="ARBA" id="ARBA00022723"/>
    </source>
</evidence>